<keyword evidence="8 16" id="KW-0479">Metal-binding</keyword>
<evidence type="ECO:0000256" key="4">
    <source>
        <dbReference type="ARBA" id="ARBA00012313"/>
    </source>
</evidence>
<dbReference type="CDD" id="cd00693">
    <property type="entry name" value="secretory_peroxidase"/>
    <property type="match status" value="1"/>
</dbReference>
<keyword evidence="13 19" id="KW-0376">Hydrogen peroxide</keyword>
<comment type="similarity">
    <text evidence="19">Belongs to the peroxidase family. Classical plant (class III) peroxidase subfamily.</text>
</comment>
<dbReference type="PRINTS" id="PR00458">
    <property type="entry name" value="PEROXIDASE"/>
</dbReference>
<feature type="binding site" evidence="16">
    <location>
        <position position="89"/>
    </location>
    <ligand>
        <name>Ca(2+)</name>
        <dbReference type="ChEBI" id="CHEBI:29108"/>
        <label>1</label>
    </ligand>
</feature>
<feature type="active site" description="Proton acceptor" evidence="14">
    <location>
        <position position="67"/>
    </location>
</feature>
<evidence type="ECO:0000256" key="10">
    <source>
        <dbReference type="ARBA" id="ARBA00023002"/>
    </source>
</evidence>
<evidence type="ECO:0000256" key="19">
    <source>
        <dbReference type="RuleBase" id="RU362060"/>
    </source>
</evidence>
<feature type="disulfide bond" evidence="18">
    <location>
        <begin position="69"/>
        <end position="74"/>
    </location>
</feature>
<reference evidence="22" key="2">
    <citation type="submission" date="2025-08" db="UniProtKB">
        <authorList>
            <consortium name="RefSeq"/>
        </authorList>
    </citation>
    <scope>IDENTIFICATION</scope>
    <source>
        <tissue evidence="22">Leaf</tissue>
    </source>
</reference>
<keyword evidence="21" id="KW-1185">Reference proteome</keyword>
<dbReference type="InterPro" id="IPR002016">
    <property type="entry name" value="Haem_peroxidase"/>
</dbReference>
<evidence type="ECO:0000256" key="3">
    <source>
        <dbReference type="ARBA" id="ARBA00006873"/>
    </source>
</evidence>
<dbReference type="Gene3D" id="1.10.420.10">
    <property type="entry name" value="Peroxidase, domain 2"/>
    <property type="match status" value="1"/>
</dbReference>
<keyword evidence="12 18" id="KW-1015">Disulfide bond</keyword>
<dbReference type="GO" id="GO:0042744">
    <property type="term" value="P:hydrogen peroxide catabolic process"/>
    <property type="evidence" value="ECO:0007669"/>
    <property type="project" value="UniProtKB-KW"/>
</dbReference>
<dbReference type="PROSITE" id="PS00435">
    <property type="entry name" value="PEROXIDASE_1"/>
    <property type="match status" value="1"/>
</dbReference>
<feature type="disulfide bond" evidence="18">
    <location>
        <begin position="36"/>
        <end position="115"/>
    </location>
</feature>
<evidence type="ECO:0000256" key="1">
    <source>
        <dbReference type="ARBA" id="ARBA00000189"/>
    </source>
</evidence>
<dbReference type="GO" id="GO:0020037">
    <property type="term" value="F:heme binding"/>
    <property type="evidence" value="ECO:0007669"/>
    <property type="project" value="UniProtKB-UniRule"/>
</dbReference>
<reference evidence="21" key="1">
    <citation type="journal article" date="2021" name="Nat. Commun.">
        <title>Genomic analyses provide insights into spinach domestication and the genetic basis of agronomic traits.</title>
        <authorList>
            <person name="Cai X."/>
            <person name="Sun X."/>
            <person name="Xu C."/>
            <person name="Sun H."/>
            <person name="Wang X."/>
            <person name="Ge C."/>
            <person name="Zhang Z."/>
            <person name="Wang Q."/>
            <person name="Fei Z."/>
            <person name="Jiao C."/>
            <person name="Wang Q."/>
        </authorList>
    </citation>
    <scope>NUCLEOTIDE SEQUENCE [LARGE SCALE GENOMIC DNA]</scope>
    <source>
        <strain evidence="21">cv. Varoflay</strain>
    </source>
</reference>
<dbReference type="PRINTS" id="PR00461">
    <property type="entry name" value="PLPEROXIDASE"/>
</dbReference>
<feature type="disulfide bond" evidence="18">
    <location>
        <begin position="121"/>
        <end position="319"/>
    </location>
</feature>
<feature type="binding site" evidence="16">
    <location>
        <position position="246"/>
    </location>
    <ligand>
        <name>Ca(2+)</name>
        <dbReference type="ChEBI" id="CHEBI:29108"/>
        <label>2</label>
    </ligand>
</feature>
<protein>
    <recommendedName>
        <fullName evidence="4 19">Peroxidase</fullName>
        <ecNumber evidence="4 19">1.11.1.7</ecNumber>
    </recommendedName>
</protein>
<evidence type="ECO:0000313" key="22">
    <source>
        <dbReference type="RefSeq" id="XP_021853134.2"/>
    </source>
</evidence>
<evidence type="ECO:0000256" key="2">
    <source>
        <dbReference type="ARBA" id="ARBA00002322"/>
    </source>
</evidence>
<evidence type="ECO:0000256" key="14">
    <source>
        <dbReference type="PIRSR" id="PIRSR600823-1"/>
    </source>
</evidence>
<evidence type="ECO:0000256" key="5">
    <source>
        <dbReference type="ARBA" id="ARBA00022525"/>
    </source>
</evidence>
<feature type="domain" description="Plant heme peroxidase family profile" evidence="20">
    <location>
        <begin position="26"/>
        <end position="323"/>
    </location>
</feature>
<feature type="binding site" evidence="16">
    <location>
        <position position="73"/>
    </location>
    <ligand>
        <name>Ca(2+)</name>
        <dbReference type="ChEBI" id="CHEBI:29108"/>
        <label>1</label>
    </ligand>
</feature>
<dbReference type="GO" id="GO:0140825">
    <property type="term" value="F:lactoperoxidase activity"/>
    <property type="evidence" value="ECO:0007669"/>
    <property type="project" value="UniProtKB-EC"/>
</dbReference>
<feature type="binding site" evidence="16">
    <location>
        <position position="77"/>
    </location>
    <ligand>
        <name>Ca(2+)</name>
        <dbReference type="ChEBI" id="CHEBI:29108"/>
        <label>1</label>
    </ligand>
</feature>
<keyword evidence="11 16" id="KW-0408">Iron</keyword>
<dbReference type="InterPro" id="IPR000823">
    <property type="entry name" value="Peroxidase_pln"/>
</dbReference>
<feature type="binding site" evidence="16">
    <location>
        <position position="192"/>
    </location>
    <ligand>
        <name>Ca(2+)</name>
        <dbReference type="ChEBI" id="CHEBI:29108"/>
        <label>2</label>
    </ligand>
</feature>
<sequence length="324" mass="35345">MMKNYGLIMKASLVNLIITLPLTLAALRVGFYATSCPPAESTIQEIVQQRFVADKSVTSALLRMHYHDCFIRGCDASLLIDSTSNNQAEKVAGANFGLREFELIDKIKSSLEAKCPQTVSCADIIALATRDAVGLAGGPKYNVPTGRRDGLISRSNEVNLPGPTSTVSDSQKAFKAHGLTLNDMVVLLGAHTVGSAHCSFFRDRLSNFRGSGAPDPKMERGTVNKLRKTCGTSTNVDRTAFLDDNTSFVVDNMYYKEIISRRGVLQIDQEIAEDKASSKLVAKLATNNALFKQQFTKAIVNLGKLQVLEGNNGEIRRNCRVHNV</sequence>
<evidence type="ECO:0000256" key="13">
    <source>
        <dbReference type="ARBA" id="ARBA00023324"/>
    </source>
</evidence>
<dbReference type="KEGG" id="soe:110792621"/>
<name>A0A9R0JZS1_SPIOL</name>
<dbReference type="InterPro" id="IPR019793">
    <property type="entry name" value="Peroxidases_heam-ligand_BS"/>
</dbReference>
<dbReference type="GO" id="GO:0046872">
    <property type="term" value="F:metal ion binding"/>
    <property type="evidence" value="ECO:0007669"/>
    <property type="project" value="UniProtKB-UniRule"/>
</dbReference>
<gene>
    <name evidence="22" type="primary">LOC110792621</name>
</gene>
<evidence type="ECO:0000256" key="9">
    <source>
        <dbReference type="ARBA" id="ARBA00022837"/>
    </source>
</evidence>
<evidence type="ECO:0000256" key="18">
    <source>
        <dbReference type="PIRSR" id="PIRSR600823-5"/>
    </source>
</evidence>
<dbReference type="InterPro" id="IPR033905">
    <property type="entry name" value="Secretory_peroxidase"/>
</dbReference>
<evidence type="ECO:0000259" key="20">
    <source>
        <dbReference type="PROSITE" id="PS50873"/>
    </source>
</evidence>
<comment type="cofactor">
    <cofactor evidence="16 19">
        <name>Ca(2+)</name>
        <dbReference type="ChEBI" id="CHEBI:29108"/>
    </cofactor>
    <text evidence="16 19">Binds 2 calcium ions per subunit.</text>
</comment>
<feature type="binding site" evidence="16">
    <location>
        <position position="75"/>
    </location>
    <ligand>
        <name>Ca(2+)</name>
        <dbReference type="ChEBI" id="CHEBI:29108"/>
        <label>1</label>
    </ligand>
</feature>
<evidence type="ECO:0000313" key="21">
    <source>
        <dbReference type="Proteomes" id="UP000813463"/>
    </source>
</evidence>
<feature type="binding site" evidence="16">
    <location>
        <position position="251"/>
    </location>
    <ligand>
        <name>Ca(2+)</name>
        <dbReference type="ChEBI" id="CHEBI:29108"/>
        <label>2</label>
    </ligand>
</feature>
<evidence type="ECO:0000256" key="11">
    <source>
        <dbReference type="ARBA" id="ARBA00023004"/>
    </source>
</evidence>
<keyword evidence="9 16" id="KW-0106">Calcium</keyword>
<evidence type="ECO:0000256" key="6">
    <source>
        <dbReference type="ARBA" id="ARBA00022559"/>
    </source>
</evidence>
<comment type="similarity">
    <text evidence="3">Belongs to the peroxidase family. Ascorbate peroxidase subfamily.</text>
</comment>
<keyword evidence="10 19" id="KW-0560">Oxidoreductase</keyword>
<feature type="binding site" evidence="16">
    <location>
        <position position="243"/>
    </location>
    <ligand>
        <name>Ca(2+)</name>
        <dbReference type="ChEBI" id="CHEBI:29108"/>
        <label>2</label>
    </ligand>
</feature>
<dbReference type="PANTHER" id="PTHR31517:SF59">
    <property type="entry name" value="PEROXIDASE"/>
    <property type="match status" value="1"/>
</dbReference>
<evidence type="ECO:0000256" key="12">
    <source>
        <dbReference type="ARBA" id="ARBA00023157"/>
    </source>
</evidence>
<dbReference type="SUPFAM" id="SSF48113">
    <property type="entry name" value="Heme-dependent peroxidases"/>
    <property type="match status" value="1"/>
</dbReference>
<comment type="catalytic activity">
    <reaction evidence="1 19">
        <text>2 a phenolic donor + H2O2 = 2 a phenolic radical donor + 2 H2O</text>
        <dbReference type="Rhea" id="RHEA:56136"/>
        <dbReference type="ChEBI" id="CHEBI:15377"/>
        <dbReference type="ChEBI" id="CHEBI:16240"/>
        <dbReference type="ChEBI" id="CHEBI:139520"/>
        <dbReference type="ChEBI" id="CHEBI:139521"/>
        <dbReference type="EC" id="1.11.1.7"/>
    </reaction>
</comment>
<feature type="binding site" description="axial binding residue" evidence="16">
    <location>
        <position position="191"/>
    </location>
    <ligand>
        <name>heme b</name>
        <dbReference type="ChEBI" id="CHEBI:60344"/>
    </ligand>
    <ligandPart>
        <name>Fe</name>
        <dbReference type="ChEBI" id="CHEBI:18248"/>
    </ligandPart>
</feature>
<dbReference type="RefSeq" id="XP_021853134.2">
    <property type="nucleotide sequence ID" value="XM_021997442.2"/>
</dbReference>
<evidence type="ECO:0000256" key="8">
    <source>
        <dbReference type="ARBA" id="ARBA00022723"/>
    </source>
</evidence>
<evidence type="ECO:0000256" key="16">
    <source>
        <dbReference type="PIRSR" id="PIRSR600823-3"/>
    </source>
</evidence>
<keyword evidence="7 19" id="KW-0349">Heme</keyword>
<evidence type="ECO:0000256" key="7">
    <source>
        <dbReference type="ARBA" id="ARBA00022617"/>
    </source>
</evidence>
<dbReference type="Proteomes" id="UP000813463">
    <property type="component" value="Chromosome 6"/>
</dbReference>
<dbReference type="InterPro" id="IPR010255">
    <property type="entry name" value="Haem_peroxidase_sf"/>
</dbReference>
<dbReference type="GO" id="GO:0006979">
    <property type="term" value="P:response to oxidative stress"/>
    <property type="evidence" value="ECO:0007669"/>
    <property type="project" value="UniProtKB-UniRule"/>
</dbReference>
<keyword evidence="6 19" id="KW-0575">Peroxidase</keyword>
<feature type="disulfide bond" evidence="18">
    <location>
        <begin position="198"/>
        <end position="230"/>
    </location>
</feature>
<accession>A0A9R0JZS1</accession>
<proteinExistence type="inferred from homology"/>
<dbReference type="PROSITE" id="PS50873">
    <property type="entry name" value="PEROXIDASE_4"/>
    <property type="match status" value="1"/>
</dbReference>
<dbReference type="EC" id="1.11.1.7" evidence="4 19"/>
<evidence type="ECO:0000256" key="17">
    <source>
        <dbReference type="PIRSR" id="PIRSR600823-4"/>
    </source>
</evidence>
<comment type="cofactor">
    <cofactor evidence="16 19">
        <name>heme b</name>
        <dbReference type="ChEBI" id="CHEBI:60344"/>
    </cofactor>
    <text evidence="16 19">Binds 1 heme b (iron(II)-protoporphyrin IX) group per subunit.</text>
</comment>
<feature type="binding site" evidence="15">
    <location>
        <position position="161"/>
    </location>
    <ligand>
        <name>substrate</name>
    </ligand>
</feature>
<dbReference type="PANTHER" id="PTHR31517">
    <property type="match status" value="1"/>
</dbReference>
<organism evidence="21 22">
    <name type="scientific">Spinacia oleracea</name>
    <name type="common">Spinach</name>
    <dbReference type="NCBI Taxonomy" id="3562"/>
    <lineage>
        <taxon>Eukaryota</taxon>
        <taxon>Viridiplantae</taxon>
        <taxon>Streptophyta</taxon>
        <taxon>Embryophyta</taxon>
        <taxon>Tracheophyta</taxon>
        <taxon>Spermatophyta</taxon>
        <taxon>Magnoliopsida</taxon>
        <taxon>eudicotyledons</taxon>
        <taxon>Gunneridae</taxon>
        <taxon>Pentapetalae</taxon>
        <taxon>Caryophyllales</taxon>
        <taxon>Chenopodiaceae</taxon>
        <taxon>Chenopodioideae</taxon>
        <taxon>Anserineae</taxon>
        <taxon>Spinacia</taxon>
    </lineage>
</organism>
<dbReference type="Gene3D" id="1.10.520.10">
    <property type="match status" value="1"/>
</dbReference>
<keyword evidence="5 19" id="KW-0964">Secreted</keyword>
<comment type="subcellular location">
    <subcellularLocation>
        <location evidence="19">Secreted</location>
    </subcellularLocation>
</comment>
<dbReference type="AlphaFoldDB" id="A0A9R0JZS1"/>
<evidence type="ECO:0000256" key="15">
    <source>
        <dbReference type="PIRSR" id="PIRSR600823-2"/>
    </source>
</evidence>
<feature type="site" description="Transition state stabilizer" evidence="17">
    <location>
        <position position="63"/>
    </location>
</feature>
<comment type="function">
    <text evidence="2">Removal of H(2)O(2), oxidation of toxic reductants, biosynthesis and degradation of lignin, suberization, auxin catabolism, response to environmental stresses such as wounding, pathogen attack and oxidative stress. These functions might be dependent on each isozyme/isoform in each plant tissue.</text>
</comment>
<dbReference type="Pfam" id="PF00141">
    <property type="entry name" value="peroxidase"/>
    <property type="match status" value="1"/>
</dbReference>
<dbReference type="GO" id="GO:0005576">
    <property type="term" value="C:extracellular region"/>
    <property type="evidence" value="ECO:0007669"/>
    <property type="project" value="UniProtKB-SubCell"/>
</dbReference>
<dbReference type="GeneID" id="110792621"/>
<feature type="binding site" evidence="16">
    <location>
        <position position="68"/>
    </location>
    <ligand>
        <name>Ca(2+)</name>
        <dbReference type="ChEBI" id="CHEBI:29108"/>
        <label>1</label>
    </ligand>
</feature>